<dbReference type="RefSeq" id="XP_024744061.1">
    <property type="nucleotide sequence ID" value="XM_024888669.1"/>
</dbReference>
<dbReference type="STRING" id="1095630.A0A2J6TVX3"/>
<feature type="compositionally biased region" description="Polar residues" evidence="1">
    <location>
        <begin position="93"/>
        <end position="102"/>
    </location>
</feature>
<evidence type="ECO:0000256" key="1">
    <source>
        <dbReference type="SAM" id="MobiDB-lite"/>
    </source>
</evidence>
<organism evidence="3 4">
    <name type="scientific">Hyaloscypha bicolor E</name>
    <dbReference type="NCBI Taxonomy" id="1095630"/>
    <lineage>
        <taxon>Eukaryota</taxon>
        <taxon>Fungi</taxon>
        <taxon>Dikarya</taxon>
        <taxon>Ascomycota</taxon>
        <taxon>Pezizomycotina</taxon>
        <taxon>Leotiomycetes</taxon>
        <taxon>Helotiales</taxon>
        <taxon>Hyaloscyphaceae</taxon>
        <taxon>Hyaloscypha</taxon>
        <taxon>Hyaloscypha bicolor</taxon>
    </lineage>
</organism>
<dbReference type="GeneID" id="36596745"/>
<feature type="compositionally biased region" description="Basic and acidic residues" evidence="1">
    <location>
        <begin position="375"/>
        <end position="386"/>
    </location>
</feature>
<dbReference type="InterPro" id="IPR040009">
    <property type="entry name" value="Mtf2/C5D6.12-like"/>
</dbReference>
<evidence type="ECO:0000259" key="2">
    <source>
        <dbReference type="Pfam" id="PF19189"/>
    </source>
</evidence>
<dbReference type="AlphaFoldDB" id="A0A2J6TVX3"/>
<feature type="region of interest" description="Disordered" evidence="1">
    <location>
        <begin position="80"/>
        <end position="112"/>
    </location>
</feature>
<feature type="domain" description="Mtf2-like C-terminal" evidence="2">
    <location>
        <begin position="321"/>
        <end position="519"/>
    </location>
</feature>
<evidence type="ECO:0000313" key="3">
    <source>
        <dbReference type="EMBL" id="PMD67157.1"/>
    </source>
</evidence>
<reference evidence="3 4" key="1">
    <citation type="submission" date="2016-04" db="EMBL/GenBank/DDBJ databases">
        <title>A degradative enzymes factory behind the ericoid mycorrhizal symbiosis.</title>
        <authorList>
            <consortium name="DOE Joint Genome Institute"/>
            <person name="Martino E."/>
            <person name="Morin E."/>
            <person name="Grelet G."/>
            <person name="Kuo A."/>
            <person name="Kohler A."/>
            <person name="Daghino S."/>
            <person name="Barry K."/>
            <person name="Choi C."/>
            <person name="Cichocki N."/>
            <person name="Clum A."/>
            <person name="Copeland A."/>
            <person name="Hainaut M."/>
            <person name="Haridas S."/>
            <person name="Labutti K."/>
            <person name="Lindquist E."/>
            <person name="Lipzen A."/>
            <person name="Khouja H.-R."/>
            <person name="Murat C."/>
            <person name="Ohm R."/>
            <person name="Olson A."/>
            <person name="Spatafora J."/>
            <person name="Veneault-Fourrey C."/>
            <person name="Henrissat B."/>
            <person name="Grigoriev I."/>
            <person name="Martin F."/>
            <person name="Perotto S."/>
        </authorList>
    </citation>
    <scope>NUCLEOTIDE SEQUENCE [LARGE SCALE GENOMIC DNA]</scope>
    <source>
        <strain evidence="3 4">E</strain>
    </source>
</reference>
<accession>A0A2J6TVX3</accession>
<dbReference type="Pfam" id="PF19189">
    <property type="entry name" value="Mtf2"/>
    <property type="match status" value="1"/>
</dbReference>
<dbReference type="InParanoid" id="A0A2J6TVX3"/>
<keyword evidence="4" id="KW-1185">Reference proteome</keyword>
<dbReference type="PANTHER" id="PTHR39468:SF1">
    <property type="entry name" value="MTF2-LIKE C-TERMINAL DOMAIN-CONTAINING PROTEIN"/>
    <property type="match status" value="1"/>
</dbReference>
<dbReference type="InterPro" id="IPR043837">
    <property type="entry name" value="Mtf2-like_C"/>
</dbReference>
<dbReference type="EMBL" id="KZ613740">
    <property type="protein sequence ID" value="PMD67157.1"/>
    <property type="molecule type" value="Genomic_DNA"/>
</dbReference>
<sequence length="546" mass="61214">MISSRTAAKNMPVPFSQMSTTATTAAPFLYHTRTLTSFAWKRYNAICQANCGSRCMYRNFSGSSRLQRLREGARIATTTSAPKIGNKGGFSIKRTTNMSGSEPPSRGSWEYDLDKSSFRSSKEGQKEFKIRQHFTKSFEPDEVGDLEDLDGNAFTMPKDIDFDEEFDGQAGNLWGKDEIHELTDRHSNRGSTITLAERHAFQKIFSDMLKSSQRPSRRKEGLFGNDDLEMVVGPKSKKKAKSKLDDILTSAILRESRESLGNEESLEAVIERYPPALRPAAARALGFTAGEAERAASLDRQELSEEALEALRKPECTRVEGLMKKAKTDFELWDVMEVEVFPLIAKLGLEDAPSTSQNSEVTKVAKSKKKGAKKTNTEETPEVKELAEPSPLIEAENGVSPLSLYGPLYPSYLLLGLRLLDRGFAKPSPLALALLPRIKSFGFTSHVLGASTQFYNELLRIYHYRQDDFRGMLDLLAEMESSALDVDDETLGIVLDVIKAQRSIHFGAKGPAIKALWSMPEFSHRKFEFWRGSIHRAIYERNEARH</sequence>
<name>A0A2J6TVX3_9HELO</name>
<dbReference type="PANTHER" id="PTHR39468">
    <property type="entry name" value="CHROMOSOME 7, WHOLE GENOME SHOTGUN SEQUENCE"/>
    <property type="match status" value="1"/>
</dbReference>
<evidence type="ECO:0000313" key="4">
    <source>
        <dbReference type="Proteomes" id="UP000235371"/>
    </source>
</evidence>
<dbReference type="OrthoDB" id="2444174at2759"/>
<feature type="region of interest" description="Disordered" evidence="1">
    <location>
        <begin position="352"/>
        <end position="386"/>
    </location>
</feature>
<protein>
    <recommendedName>
        <fullName evidence="2">Mtf2-like C-terminal domain-containing protein</fullName>
    </recommendedName>
</protein>
<dbReference type="Proteomes" id="UP000235371">
    <property type="component" value="Unassembled WGS sequence"/>
</dbReference>
<dbReference type="GO" id="GO:0005739">
    <property type="term" value="C:mitochondrion"/>
    <property type="evidence" value="ECO:0007669"/>
    <property type="project" value="InterPro"/>
</dbReference>
<gene>
    <name evidence="3" type="ORF">K444DRAFT_7290</name>
</gene>
<proteinExistence type="predicted"/>